<reference evidence="2" key="1">
    <citation type="journal article" date="2019" name="Int. J. Syst. Evol. Microbiol.">
        <title>The Global Catalogue of Microorganisms (GCM) 10K type strain sequencing project: providing services to taxonomists for standard genome sequencing and annotation.</title>
        <authorList>
            <consortium name="The Broad Institute Genomics Platform"/>
            <consortium name="The Broad Institute Genome Sequencing Center for Infectious Disease"/>
            <person name="Wu L."/>
            <person name="Ma J."/>
        </authorList>
    </citation>
    <scope>NUCLEOTIDE SEQUENCE [LARGE SCALE GENOMIC DNA]</scope>
    <source>
        <strain evidence="2">JCM 18019</strain>
    </source>
</reference>
<keyword evidence="2" id="KW-1185">Reference proteome</keyword>
<accession>A0ABP9M131</accession>
<dbReference type="Proteomes" id="UP001500353">
    <property type="component" value="Unassembled WGS sequence"/>
</dbReference>
<evidence type="ECO:0008006" key="3">
    <source>
        <dbReference type="Google" id="ProtNLM"/>
    </source>
</evidence>
<dbReference type="Pfam" id="PF13650">
    <property type="entry name" value="Asp_protease_2"/>
    <property type="match status" value="1"/>
</dbReference>
<protein>
    <recommendedName>
        <fullName evidence="3">PDZ domain-containing protein</fullName>
    </recommendedName>
</protein>
<evidence type="ECO:0000313" key="2">
    <source>
        <dbReference type="Proteomes" id="UP001500353"/>
    </source>
</evidence>
<name>A0ABP9M131_9FLAO</name>
<dbReference type="Gene3D" id="2.40.70.10">
    <property type="entry name" value="Acid Proteases"/>
    <property type="match status" value="1"/>
</dbReference>
<evidence type="ECO:0000313" key="1">
    <source>
        <dbReference type="EMBL" id="GAA5089449.1"/>
    </source>
</evidence>
<sequence length="374" mass="42602">MRNHQKHLFLLILILFPFFFNATTIPFELIDGKMIVSVNIKNAPHNFIFDTGAFTIISSELKDQLNEEKSKITFQGVDANNVRSNTEVFSTDDLRISDLKLKNINFSFADIGWMSSRACKKISGIFGANMMKGKMWRIDFKMKTINVFEKSQEQSNIIAAIPFSEENFTSVPKIYAKIRNQNIEFAFDTGSGMGFSVNQKVYDKIKDKDFLTFQGLLSQSISSIAKGQREVDLMEVEINNTKLGNQIIDNSSDSPNLIGIRFIENYMVDLDFINKKIILTKTIKAPEYQSFGVAFAPIDNNLVIVNKLEISQLSGLQLTDKIIKINNMNVSKIDMESFCEVKKLLDQSQSITIENESHKTFTLDKKNVLQYLKL</sequence>
<organism evidence="1 2">
    <name type="scientific">Chryseobacterium ginsengisoli</name>
    <dbReference type="NCBI Taxonomy" id="363853"/>
    <lineage>
        <taxon>Bacteria</taxon>
        <taxon>Pseudomonadati</taxon>
        <taxon>Bacteroidota</taxon>
        <taxon>Flavobacteriia</taxon>
        <taxon>Flavobacteriales</taxon>
        <taxon>Weeksellaceae</taxon>
        <taxon>Chryseobacterium group</taxon>
        <taxon>Chryseobacterium</taxon>
    </lineage>
</organism>
<comment type="caution">
    <text evidence="1">The sequence shown here is derived from an EMBL/GenBank/DDBJ whole genome shotgun (WGS) entry which is preliminary data.</text>
</comment>
<gene>
    <name evidence="1" type="ORF">GCM10023210_14280</name>
</gene>
<dbReference type="EMBL" id="BAABHX010000002">
    <property type="protein sequence ID" value="GAA5089449.1"/>
    <property type="molecule type" value="Genomic_DNA"/>
</dbReference>
<dbReference type="RefSeq" id="WP_345201588.1">
    <property type="nucleotide sequence ID" value="NZ_BAABHX010000002.1"/>
</dbReference>
<dbReference type="InterPro" id="IPR021109">
    <property type="entry name" value="Peptidase_aspartic_dom_sf"/>
</dbReference>
<proteinExistence type="predicted"/>